<dbReference type="PANTHER" id="PTHR35335:SF1">
    <property type="entry name" value="UPF0716 PROTEIN FXSA"/>
    <property type="match status" value="1"/>
</dbReference>
<gene>
    <name evidence="2" type="primary">fxsA</name>
    <name evidence="2" type="ORF">D0469_05310</name>
</gene>
<keyword evidence="1" id="KW-0472">Membrane</keyword>
<dbReference type="OrthoDB" id="9792788at2"/>
<dbReference type="PANTHER" id="PTHR35335">
    <property type="entry name" value="UPF0716 PROTEIN FXSA"/>
    <property type="match status" value="1"/>
</dbReference>
<sequence>MRYLLLILIIVPALEICTLLLSGRTIGFFPTIFLIIATGIAGAYLAKKQGMETIRNAQFQMRTGQIPGEALLDGICILAGACFLLTPGFITDAIGFFLLLPPTRKMIKPLLLKLIRNRMIDKNITIIR</sequence>
<dbReference type="Pfam" id="PF04186">
    <property type="entry name" value="FxsA"/>
    <property type="match status" value="1"/>
</dbReference>
<keyword evidence="1" id="KW-0812">Transmembrane</keyword>
<dbReference type="InterPro" id="IPR007313">
    <property type="entry name" value="FxsA"/>
</dbReference>
<evidence type="ECO:0000313" key="3">
    <source>
        <dbReference type="Proteomes" id="UP000264541"/>
    </source>
</evidence>
<evidence type="ECO:0000313" key="2">
    <source>
        <dbReference type="EMBL" id="RFU70738.1"/>
    </source>
</evidence>
<name>A0A372LRB2_9BACI</name>
<dbReference type="GO" id="GO:0016020">
    <property type="term" value="C:membrane"/>
    <property type="evidence" value="ECO:0007669"/>
    <property type="project" value="InterPro"/>
</dbReference>
<dbReference type="RefSeq" id="WP_117325602.1">
    <property type="nucleotide sequence ID" value="NZ_QVTE01000012.1"/>
</dbReference>
<evidence type="ECO:0000256" key="1">
    <source>
        <dbReference type="SAM" id="Phobius"/>
    </source>
</evidence>
<protein>
    <submittedName>
        <fullName evidence="2">Membrane protein FxsA</fullName>
    </submittedName>
</protein>
<keyword evidence="1" id="KW-1133">Transmembrane helix</keyword>
<feature type="transmembrane region" description="Helical" evidence="1">
    <location>
        <begin position="25"/>
        <end position="46"/>
    </location>
</feature>
<comment type="caution">
    <text evidence="2">The sequence shown here is derived from an EMBL/GenBank/DDBJ whole genome shotgun (WGS) entry which is preliminary data.</text>
</comment>
<dbReference type="AlphaFoldDB" id="A0A372LRB2"/>
<dbReference type="Proteomes" id="UP000264541">
    <property type="component" value="Unassembled WGS sequence"/>
</dbReference>
<keyword evidence="3" id="KW-1185">Reference proteome</keyword>
<dbReference type="NCBIfam" id="NF008528">
    <property type="entry name" value="PRK11463.1-2"/>
    <property type="match status" value="1"/>
</dbReference>
<proteinExistence type="predicted"/>
<organism evidence="2 3">
    <name type="scientific">Peribacillus saganii</name>
    <dbReference type="NCBI Taxonomy" id="2303992"/>
    <lineage>
        <taxon>Bacteria</taxon>
        <taxon>Bacillati</taxon>
        <taxon>Bacillota</taxon>
        <taxon>Bacilli</taxon>
        <taxon>Bacillales</taxon>
        <taxon>Bacillaceae</taxon>
        <taxon>Peribacillus</taxon>
    </lineage>
</organism>
<reference evidence="2 3" key="1">
    <citation type="submission" date="2018-08" db="EMBL/GenBank/DDBJ databases">
        <title>Bacillus chawlae sp. nov., Bacillus glennii sp. nov., and Bacillus saganii sp. nov. Isolated from the Vehicle Assembly Building at Kennedy Space Center where the Viking Spacecraft were Assembled.</title>
        <authorList>
            <person name="Seuylemezian A."/>
            <person name="Vaishampayan P."/>
        </authorList>
    </citation>
    <scope>NUCLEOTIDE SEQUENCE [LARGE SCALE GENOMIC DNA]</scope>
    <source>
        <strain evidence="2 3">V47-23a</strain>
    </source>
</reference>
<dbReference type="EMBL" id="QVTE01000012">
    <property type="protein sequence ID" value="RFU70738.1"/>
    <property type="molecule type" value="Genomic_DNA"/>
</dbReference>
<accession>A0A372LRB2</accession>
<feature type="transmembrane region" description="Helical" evidence="1">
    <location>
        <begin position="70"/>
        <end position="100"/>
    </location>
</feature>